<dbReference type="Pfam" id="PF12796">
    <property type="entry name" value="Ank_2"/>
    <property type="match status" value="4"/>
</dbReference>
<evidence type="ECO:0000256" key="1">
    <source>
        <dbReference type="PROSITE-ProRule" id="PRU00023"/>
    </source>
</evidence>
<dbReference type="Pfam" id="PF00023">
    <property type="entry name" value="Ank"/>
    <property type="match status" value="1"/>
</dbReference>
<dbReference type="VEuPathDB" id="GiardiaDB:GL50581_1967"/>
<feature type="repeat" description="ANK" evidence="1">
    <location>
        <begin position="200"/>
        <end position="220"/>
    </location>
</feature>
<organism evidence="2 3">
    <name type="scientific">Giardia intestinalis</name>
    <name type="common">Giardia lamblia</name>
    <dbReference type="NCBI Taxonomy" id="5741"/>
    <lineage>
        <taxon>Eukaryota</taxon>
        <taxon>Metamonada</taxon>
        <taxon>Diplomonadida</taxon>
        <taxon>Hexamitidae</taxon>
        <taxon>Giardiinae</taxon>
        <taxon>Giardia</taxon>
    </lineage>
</organism>
<feature type="repeat" description="ANK" evidence="1">
    <location>
        <begin position="266"/>
        <end position="298"/>
    </location>
</feature>
<dbReference type="InterPro" id="IPR036770">
    <property type="entry name" value="Ankyrin_rpt-contain_sf"/>
</dbReference>
<accession>V6TR36</accession>
<dbReference type="Proteomes" id="UP000018040">
    <property type="component" value="Unassembled WGS sequence"/>
</dbReference>
<reference evidence="3" key="1">
    <citation type="submission" date="2012-02" db="EMBL/GenBank/DDBJ databases">
        <title>Genome sequencing of Giardia lamblia Genotypes A2 and B isolates (DH and GS) and comparative analysis with the genomes of Genotypes A1 and E (WB and Pig).</title>
        <authorList>
            <person name="Adam R."/>
            <person name="Dahlstrom E."/>
            <person name="Martens C."/>
            <person name="Bruno D."/>
            <person name="Barbian K."/>
            <person name="Porcella S.F."/>
            <person name="Nash T."/>
        </authorList>
    </citation>
    <scope>NUCLEOTIDE SEQUENCE</scope>
    <source>
        <strain evidence="3">GS</strain>
    </source>
</reference>
<feature type="repeat" description="ANK" evidence="1">
    <location>
        <begin position="297"/>
        <end position="318"/>
    </location>
</feature>
<dbReference type="PANTHER" id="PTHR24120">
    <property type="entry name" value="GH07239P"/>
    <property type="match status" value="1"/>
</dbReference>
<dbReference type="VEuPathDB" id="GiardiaDB:DHA2_153095"/>
<dbReference type="VEuPathDB" id="GiardiaDB:QR46_2215"/>
<evidence type="ECO:0000313" key="2">
    <source>
        <dbReference type="EMBL" id="ESU39485.1"/>
    </source>
</evidence>
<protein>
    <submittedName>
        <fullName evidence="2">Ankyrin repeat protein</fullName>
    </submittedName>
</protein>
<keyword evidence="1" id="KW-0040">ANK repeat</keyword>
<dbReference type="InterPro" id="IPR002110">
    <property type="entry name" value="Ankyrin_rpt"/>
</dbReference>
<comment type="caution">
    <text evidence="2">The sequence shown here is derived from an EMBL/GenBank/DDBJ whole genome shotgun (WGS) entry which is preliminary data.</text>
</comment>
<sequence length="428" mass="47095">MIAARAGYASIVELLDPTDKDGVTALMRTAERGDVVVARALMTTQKKLRDSDGKTALMHAAQRGCKEAVRVLLEHEKGMKDNQSHSALYHALKTGHMETAKIVIPHEDPTDENDVTALMRAAARGDAEMVELLIPIQKEMKDTDGNTAFIHGLTNKCTNTALLLLESEAPSWTPLMCAAFTGDIETVRRHLSDKHKKNSDGETALIIAARVGHADVVELLDPTTDQGVTALMRAADRGDVDTVKGFTSLQTGRKAEYSEINGWKMYEGTALMRAAAHGHTEIVRLLVEYEGRIQDADGQTALMMAAYHGHLECAKLLLYKEKGMRDNKTGTALMYAAKGNHLELVELLADREAGMQDKYGYTALMIAVQNSNTDCVKVLAKKESHIKRTYNSGYSTCTETALDLAKKCNHEDKRDELIEILSEESHDK</sequence>
<gene>
    <name evidence="2" type="ORF">GSB_155336</name>
</gene>
<dbReference type="SUPFAM" id="SSF48403">
    <property type="entry name" value="Ankyrin repeat"/>
    <property type="match status" value="2"/>
</dbReference>
<name>V6TR36_GIAIN</name>
<evidence type="ECO:0000313" key="3">
    <source>
        <dbReference type="Proteomes" id="UP000018040"/>
    </source>
</evidence>
<dbReference type="PROSITE" id="PS50297">
    <property type="entry name" value="ANK_REP_REGION"/>
    <property type="match status" value="2"/>
</dbReference>
<dbReference type="EMBL" id="AHHH01000469">
    <property type="protein sequence ID" value="ESU39485.1"/>
    <property type="molecule type" value="Genomic_DNA"/>
</dbReference>
<dbReference type="AlphaFoldDB" id="V6TR36"/>
<reference evidence="2 3" key="2">
    <citation type="journal article" date="2013" name="Genome Biol. Evol.">
        <title>Genome sequencing of Giardia lamblia genotypes A2 and B isolates (DH and GS) and comparative analysis with the genomes of genotypes A1 and E (WB and Pig).</title>
        <authorList>
            <person name="Adam R.D."/>
            <person name="Dahlstrom E.W."/>
            <person name="Martens C.A."/>
            <person name="Bruno D.P."/>
            <person name="Barbian K.D."/>
            <person name="Ricklefs S.M."/>
            <person name="Hernandez M.M."/>
            <person name="Narla N.P."/>
            <person name="Patel R.B."/>
            <person name="Porcella S.F."/>
            <person name="Nash T.E."/>
        </authorList>
    </citation>
    <scope>NUCLEOTIDE SEQUENCE [LARGE SCALE GENOMIC DNA]</scope>
    <source>
        <strain evidence="2 3">GS</strain>
    </source>
</reference>
<dbReference type="Gene3D" id="1.25.40.20">
    <property type="entry name" value="Ankyrin repeat-containing domain"/>
    <property type="match status" value="5"/>
</dbReference>
<dbReference type="VEuPathDB" id="GiardiaDB:GL50803_0021505"/>
<dbReference type="PROSITE" id="PS50088">
    <property type="entry name" value="ANK_REPEAT"/>
    <property type="match status" value="3"/>
</dbReference>
<dbReference type="SMART" id="SM00248">
    <property type="entry name" value="ANK"/>
    <property type="match status" value="10"/>
</dbReference>
<proteinExistence type="predicted"/>
<dbReference type="OrthoDB" id="341259at2759"/>
<dbReference type="PANTHER" id="PTHR24120:SF4">
    <property type="entry name" value="GH07239P"/>
    <property type="match status" value="1"/>
</dbReference>